<keyword evidence="1" id="KW-0812">Transmembrane</keyword>
<feature type="chain" id="PRO_5034181862" evidence="2">
    <location>
        <begin position="16"/>
        <end position="330"/>
    </location>
</feature>
<feature type="signal peptide" evidence="2">
    <location>
        <begin position="1"/>
        <end position="15"/>
    </location>
</feature>
<feature type="transmembrane region" description="Helical" evidence="1">
    <location>
        <begin position="169"/>
        <end position="191"/>
    </location>
</feature>
<evidence type="ECO:0000313" key="4">
    <source>
        <dbReference type="Proteomes" id="UP000250266"/>
    </source>
</evidence>
<reference evidence="3 4" key="1">
    <citation type="journal article" date="2016" name="Nat. Commun.">
        <title>Ectomycorrhizal ecology is imprinted in the genome of the dominant symbiotic fungus Cenococcum geophilum.</title>
        <authorList>
            <consortium name="DOE Joint Genome Institute"/>
            <person name="Peter M."/>
            <person name="Kohler A."/>
            <person name="Ohm R.A."/>
            <person name="Kuo A."/>
            <person name="Krutzmann J."/>
            <person name="Morin E."/>
            <person name="Arend M."/>
            <person name="Barry K.W."/>
            <person name="Binder M."/>
            <person name="Choi C."/>
            <person name="Clum A."/>
            <person name="Copeland A."/>
            <person name="Grisel N."/>
            <person name="Haridas S."/>
            <person name="Kipfer T."/>
            <person name="LaButti K."/>
            <person name="Lindquist E."/>
            <person name="Lipzen A."/>
            <person name="Maire R."/>
            <person name="Meier B."/>
            <person name="Mihaltcheva S."/>
            <person name="Molinier V."/>
            <person name="Murat C."/>
            <person name="Poggeler S."/>
            <person name="Quandt C.A."/>
            <person name="Sperisen C."/>
            <person name="Tritt A."/>
            <person name="Tisserant E."/>
            <person name="Crous P.W."/>
            <person name="Henrissat B."/>
            <person name="Nehls U."/>
            <person name="Egli S."/>
            <person name="Spatafora J.W."/>
            <person name="Grigoriev I.V."/>
            <person name="Martin F.M."/>
        </authorList>
    </citation>
    <scope>NUCLEOTIDE SEQUENCE [LARGE SCALE GENOMIC DNA]</scope>
    <source>
        <strain evidence="3 4">CBS 459.81</strain>
    </source>
</reference>
<keyword evidence="2" id="KW-0732">Signal</keyword>
<dbReference type="EMBL" id="KV744830">
    <property type="protein sequence ID" value="OCK84811.1"/>
    <property type="molecule type" value="Genomic_DNA"/>
</dbReference>
<dbReference type="PANTHER" id="PTHR38848:SF3">
    <property type="entry name" value="G-PROTEIN COUPLED RECEPTORS FAMILY 3 PROFILE DOMAIN-CONTAINING PROTEIN"/>
    <property type="match status" value="1"/>
</dbReference>
<dbReference type="OrthoDB" id="3210850at2759"/>
<feature type="transmembrane region" description="Helical" evidence="1">
    <location>
        <begin position="91"/>
        <end position="116"/>
    </location>
</feature>
<evidence type="ECO:0000256" key="2">
    <source>
        <dbReference type="SAM" id="SignalP"/>
    </source>
</evidence>
<feature type="transmembrane region" description="Helical" evidence="1">
    <location>
        <begin position="211"/>
        <end position="234"/>
    </location>
</feature>
<feature type="transmembrane region" description="Helical" evidence="1">
    <location>
        <begin position="287"/>
        <end position="310"/>
    </location>
</feature>
<feature type="transmembrane region" description="Helical" evidence="1">
    <location>
        <begin position="122"/>
        <end position="149"/>
    </location>
</feature>
<evidence type="ECO:0000313" key="3">
    <source>
        <dbReference type="EMBL" id="OCK84811.1"/>
    </source>
</evidence>
<organism evidence="3 4">
    <name type="scientific">Lepidopterella palustris CBS 459.81</name>
    <dbReference type="NCBI Taxonomy" id="1314670"/>
    <lineage>
        <taxon>Eukaryota</taxon>
        <taxon>Fungi</taxon>
        <taxon>Dikarya</taxon>
        <taxon>Ascomycota</taxon>
        <taxon>Pezizomycotina</taxon>
        <taxon>Dothideomycetes</taxon>
        <taxon>Pleosporomycetidae</taxon>
        <taxon>Mytilinidiales</taxon>
        <taxon>Argynnaceae</taxon>
        <taxon>Lepidopterella</taxon>
    </lineage>
</organism>
<protein>
    <submittedName>
        <fullName evidence="3">Uncharacterized protein</fullName>
    </submittedName>
</protein>
<proteinExistence type="predicted"/>
<dbReference type="PANTHER" id="PTHR38848">
    <property type="entry name" value="G-PROTEIN COUPLED RECEPTORS FAMILY 3 PROFILE DOMAIN-CONTAINING PROTEIN"/>
    <property type="match status" value="1"/>
</dbReference>
<sequence length="330" mass="36459">MYFTTTLLWTSVAVASPIAATFESATSLAVTIRTDENKTETLHVDAKSPVHYGEAPYARTIYTVVSLVCMLLLASMLGFRTKQLHFSNLKAINFIRLLIIILYMLAIAFVISAAVVENGLGLSSFPICHTAIIICLVFYVGSKVTMYIFLAERAHAMRAPYLRRAHDWIWLAGMLMVGIGFGSIAVVAFTFPVANLSVMDGRCRIGLPLKVTIPLLSFDAIINLVLTGVFIHLLRPLLSFGGISDISPLWVNRWMDKIRGMLKTKEAPSSALLCPANRSLLRSVEVLLWKSLFGSILVMLPTVANLGLLYHMKGRELGWLCFTVCTIDGR</sequence>
<accession>A0A8E2EIU7</accession>
<dbReference type="AlphaFoldDB" id="A0A8E2EIU7"/>
<keyword evidence="1" id="KW-0472">Membrane</keyword>
<name>A0A8E2EIU7_9PEZI</name>
<keyword evidence="4" id="KW-1185">Reference proteome</keyword>
<evidence type="ECO:0000256" key="1">
    <source>
        <dbReference type="SAM" id="Phobius"/>
    </source>
</evidence>
<keyword evidence="1" id="KW-1133">Transmembrane helix</keyword>
<dbReference type="Proteomes" id="UP000250266">
    <property type="component" value="Unassembled WGS sequence"/>
</dbReference>
<feature type="transmembrane region" description="Helical" evidence="1">
    <location>
        <begin position="60"/>
        <end position="79"/>
    </location>
</feature>
<gene>
    <name evidence="3" type="ORF">K432DRAFT_344472</name>
</gene>